<comment type="pathway">
    <text evidence="1">Pyrimidine metabolism; dTTP biosynthesis.</text>
</comment>
<comment type="catalytic activity">
    <reaction evidence="8">
        <text>dUMP + (6R)-5,10-methylene-5,6,7,8-tetrahydrofolate = 7,8-dihydrofolate + dTMP</text>
        <dbReference type="Rhea" id="RHEA:12104"/>
        <dbReference type="ChEBI" id="CHEBI:15636"/>
        <dbReference type="ChEBI" id="CHEBI:57451"/>
        <dbReference type="ChEBI" id="CHEBI:63528"/>
        <dbReference type="ChEBI" id="CHEBI:246422"/>
        <dbReference type="EC" id="2.1.1.45"/>
    </reaction>
</comment>
<evidence type="ECO:0000313" key="12">
    <source>
        <dbReference type="EMBL" id="CAD6184279.1"/>
    </source>
</evidence>
<reference evidence="12" key="1">
    <citation type="submission" date="2020-10" db="EMBL/GenBank/DDBJ databases">
        <authorList>
            <person name="Kikuchi T."/>
        </authorList>
    </citation>
    <scope>NUCLEOTIDE SEQUENCE</scope>
    <source>
        <strain evidence="12">NKZ352</strain>
    </source>
</reference>
<dbReference type="OrthoDB" id="766at2759"/>
<dbReference type="GO" id="GO:0005829">
    <property type="term" value="C:cytosol"/>
    <property type="evidence" value="ECO:0007669"/>
    <property type="project" value="TreeGrafter"/>
</dbReference>
<evidence type="ECO:0000256" key="5">
    <source>
        <dbReference type="ARBA" id="ARBA00022603"/>
    </source>
</evidence>
<evidence type="ECO:0000256" key="10">
    <source>
        <dbReference type="SAM" id="MobiDB-lite"/>
    </source>
</evidence>
<dbReference type="HAMAP" id="MF_00008">
    <property type="entry name" value="Thymidy_synth_bact"/>
    <property type="match status" value="1"/>
</dbReference>
<evidence type="ECO:0000256" key="4">
    <source>
        <dbReference type="ARBA" id="ARBA00015931"/>
    </source>
</evidence>
<dbReference type="InterPro" id="IPR036926">
    <property type="entry name" value="Thymidate_synth/dCMP_Mease_sf"/>
</dbReference>
<dbReference type="GO" id="GO:0005739">
    <property type="term" value="C:mitochondrion"/>
    <property type="evidence" value="ECO:0007669"/>
    <property type="project" value="TreeGrafter"/>
</dbReference>
<dbReference type="InterPro" id="IPR045097">
    <property type="entry name" value="Thymidate_synth/dCMP_Mease"/>
</dbReference>
<feature type="domain" description="Thymidylate synthase/dCMP hydroxymethylase" evidence="11">
    <location>
        <begin position="32"/>
        <end position="314"/>
    </location>
</feature>
<dbReference type="GO" id="GO:0032259">
    <property type="term" value="P:methylation"/>
    <property type="evidence" value="ECO:0007669"/>
    <property type="project" value="UniProtKB-KW"/>
</dbReference>
<keyword evidence="7" id="KW-0545">Nucleotide biosynthesis</keyword>
<gene>
    <name evidence="12" type="ORF">CAUJ_LOCUS198</name>
</gene>
<dbReference type="Gene3D" id="3.30.572.10">
    <property type="entry name" value="Thymidylate synthase/dCMP hydroxymethylase domain"/>
    <property type="match status" value="1"/>
</dbReference>
<organism evidence="12 13">
    <name type="scientific">Caenorhabditis auriculariae</name>
    <dbReference type="NCBI Taxonomy" id="2777116"/>
    <lineage>
        <taxon>Eukaryota</taxon>
        <taxon>Metazoa</taxon>
        <taxon>Ecdysozoa</taxon>
        <taxon>Nematoda</taxon>
        <taxon>Chromadorea</taxon>
        <taxon>Rhabditida</taxon>
        <taxon>Rhabditina</taxon>
        <taxon>Rhabditomorpha</taxon>
        <taxon>Rhabditoidea</taxon>
        <taxon>Rhabditidae</taxon>
        <taxon>Peloderinae</taxon>
        <taxon>Caenorhabditis</taxon>
    </lineage>
</organism>
<dbReference type="InterPro" id="IPR020940">
    <property type="entry name" value="Thymidylate_synthase_AS"/>
</dbReference>
<dbReference type="PANTHER" id="PTHR11548">
    <property type="entry name" value="THYMIDYLATE SYNTHASE 1"/>
    <property type="match status" value="1"/>
</dbReference>
<evidence type="ECO:0000256" key="2">
    <source>
        <dbReference type="ARBA" id="ARBA00009972"/>
    </source>
</evidence>
<dbReference type="AlphaFoldDB" id="A0A8S1GMH2"/>
<dbReference type="SUPFAM" id="SSF55831">
    <property type="entry name" value="Thymidylate synthase/dCMP hydroxymethylase"/>
    <property type="match status" value="1"/>
</dbReference>
<sequence>MLQGVNERENVQYSNGSEQKEDRRLENQDECNYLNQVRHVLKKGITRSDRTGVGTISVFGTQARYNLRNFTMPLLTTKRVYWKGVVEELLWFVSGATDSRKLSEKNVKIWDANGSRQFLDKNGFTTREEGDLGPVYGFQWRHFGAKYRDCNTDYTGEGIDQLSEVIRLIREEPDSRRIILSAWNPSDLSEMVLPPCHTLCQFYVSDGELSCQLYQRSGDIGLGVPFNIASYSLLTHMIAFVCNLKAGDFVHTMGDAHVYTNHVDALKIQLERTPYPFPSIRFSRPVESIDDFTSDMIVLENYKCHDRIAMDMAV</sequence>
<evidence type="ECO:0000256" key="8">
    <source>
        <dbReference type="ARBA" id="ARBA00047344"/>
    </source>
</evidence>
<dbReference type="EC" id="2.1.1.45" evidence="3"/>
<dbReference type="CDD" id="cd00351">
    <property type="entry name" value="TS_Pyrimidine_HMase"/>
    <property type="match status" value="1"/>
</dbReference>
<evidence type="ECO:0000259" key="11">
    <source>
        <dbReference type="Pfam" id="PF00303"/>
    </source>
</evidence>
<feature type="active site" evidence="9">
    <location>
        <position position="196"/>
    </location>
</feature>
<proteinExistence type="inferred from homology"/>
<dbReference type="NCBIfam" id="TIGR03284">
    <property type="entry name" value="thym_sym"/>
    <property type="match status" value="1"/>
</dbReference>
<keyword evidence="13" id="KW-1185">Reference proteome</keyword>
<dbReference type="InterPro" id="IPR000398">
    <property type="entry name" value="Thymidylate_synthase"/>
</dbReference>
<keyword evidence="6" id="KW-0808">Transferase</keyword>
<feature type="region of interest" description="Disordered" evidence="10">
    <location>
        <begin position="1"/>
        <end position="26"/>
    </location>
</feature>
<comment type="similarity">
    <text evidence="2">Belongs to the thymidylate synthase family.</text>
</comment>
<comment type="caution">
    <text evidence="12">The sequence shown here is derived from an EMBL/GenBank/DDBJ whole genome shotgun (WGS) entry which is preliminary data.</text>
</comment>
<dbReference type="PANTHER" id="PTHR11548:SF2">
    <property type="entry name" value="THYMIDYLATE SYNTHASE"/>
    <property type="match status" value="1"/>
</dbReference>
<feature type="compositionally biased region" description="Basic and acidic residues" evidence="10">
    <location>
        <begin position="1"/>
        <end position="10"/>
    </location>
</feature>
<name>A0A8S1GMH2_9PELO</name>
<dbReference type="PRINTS" id="PR00108">
    <property type="entry name" value="THYMDSNTHASE"/>
</dbReference>
<dbReference type="NCBIfam" id="NF002497">
    <property type="entry name" value="PRK01827.1-3"/>
    <property type="match status" value="1"/>
</dbReference>
<evidence type="ECO:0000256" key="7">
    <source>
        <dbReference type="ARBA" id="ARBA00022727"/>
    </source>
</evidence>
<evidence type="ECO:0000256" key="3">
    <source>
        <dbReference type="ARBA" id="ARBA00011947"/>
    </source>
</evidence>
<dbReference type="EMBL" id="CAJGYM010000001">
    <property type="protein sequence ID" value="CAD6184279.1"/>
    <property type="molecule type" value="Genomic_DNA"/>
</dbReference>
<dbReference type="GO" id="GO:0004799">
    <property type="term" value="F:thymidylate synthase activity"/>
    <property type="evidence" value="ECO:0007669"/>
    <property type="project" value="UniProtKB-EC"/>
</dbReference>
<dbReference type="InterPro" id="IPR023451">
    <property type="entry name" value="Thymidate_synth/dCMP_Mease_dom"/>
</dbReference>
<accession>A0A8S1GMH2</accession>
<dbReference type="Proteomes" id="UP000835052">
    <property type="component" value="Unassembled WGS sequence"/>
</dbReference>
<keyword evidence="5" id="KW-0489">Methyltransferase</keyword>
<protein>
    <recommendedName>
        <fullName evidence="4">Thymidylate synthase</fullName>
        <ecNumber evidence="3">2.1.1.45</ecNumber>
    </recommendedName>
</protein>
<evidence type="ECO:0000313" key="13">
    <source>
        <dbReference type="Proteomes" id="UP000835052"/>
    </source>
</evidence>
<dbReference type="PROSITE" id="PS00091">
    <property type="entry name" value="THYMIDYLATE_SYNTHASE"/>
    <property type="match status" value="1"/>
</dbReference>
<evidence type="ECO:0000256" key="6">
    <source>
        <dbReference type="ARBA" id="ARBA00022679"/>
    </source>
</evidence>
<dbReference type="FunFam" id="3.30.572.10:FF:000002">
    <property type="entry name" value="Possible thymidylate synthase"/>
    <property type="match status" value="1"/>
</dbReference>
<dbReference type="Pfam" id="PF00303">
    <property type="entry name" value="Thymidylat_synt"/>
    <property type="match status" value="1"/>
</dbReference>
<evidence type="ECO:0000256" key="1">
    <source>
        <dbReference type="ARBA" id="ARBA00004992"/>
    </source>
</evidence>
<evidence type="ECO:0000256" key="9">
    <source>
        <dbReference type="PROSITE-ProRule" id="PRU10016"/>
    </source>
</evidence>
<dbReference type="GO" id="GO:0006231">
    <property type="term" value="P:dTMP biosynthetic process"/>
    <property type="evidence" value="ECO:0007669"/>
    <property type="project" value="InterPro"/>
</dbReference>